<keyword evidence="3" id="KW-1185">Reference proteome</keyword>
<evidence type="ECO:0008006" key="4">
    <source>
        <dbReference type="Google" id="ProtNLM"/>
    </source>
</evidence>
<feature type="chain" id="PRO_5041681622" description="Transporter" evidence="1">
    <location>
        <begin position="29"/>
        <end position="354"/>
    </location>
</feature>
<feature type="signal peptide" evidence="1">
    <location>
        <begin position="1"/>
        <end position="28"/>
    </location>
</feature>
<gene>
    <name evidence="2" type="ORF">DNFV4_00930</name>
</gene>
<reference evidence="2" key="1">
    <citation type="submission" date="2022-10" db="EMBL/GenBank/DDBJ databases">
        <authorList>
            <person name="Koch H."/>
        </authorList>
    </citation>
    <scope>NUCLEOTIDE SEQUENCE</scope>
    <source>
        <strain evidence="2">DNF</strain>
    </source>
</reference>
<keyword evidence="1" id="KW-0732">Signal</keyword>
<evidence type="ECO:0000313" key="2">
    <source>
        <dbReference type="EMBL" id="CAI4030502.1"/>
    </source>
</evidence>
<accession>A0AA86T523</accession>
<dbReference type="EMBL" id="OX365700">
    <property type="protein sequence ID" value="CAI4030502.1"/>
    <property type="molecule type" value="Genomic_DNA"/>
</dbReference>
<name>A0AA86T523_9BACT</name>
<dbReference type="AlphaFoldDB" id="A0AA86T523"/>
<dbReference type="InterPro" id="IPR025737">
    <property type="entry name" value="FApF"/>
</dbReference>
<dbReference type="RefSeq" id="WP_289267487.1">
    <property type="nucleotide sequence ID" value="NZ_OX365700.1"/>
</dbReference>
<evidence type="ECO:0000313" key="3">
    <source>
        <dbReference type="Proteomes" id="UP001179121"/>
    </source>
</evidence>
<dbReference type="PROSITE" id="PS51257">
    <property type="entry name" value="PROKAR_LIPOPROTEIN"/>
    <property type="match status" value="1"/>
</dbReference>
<proteinExistence type="predicted"/>
<protein>
    <recommendedName>
        <fullName evidence="4">Transporter</fullName>
    </recommendedName>
</protein>
<organism evidence="2 3">
    <name type="scientific">Nitrospira tepida</name>
    <dbReference type="NCBI Taxonomy" id="2973512"/>
    <lineage>
        <taxon>Bacteria</taxon>
        <taxon>Pseudomonadati</taxon>
        <taxon>Nitrospirota</taxon>
        <taxon>Nitrospiria</taxon>
        <taxon>Nitrospirales</taxon>
        <taxon>Nitrospiraceae</taxon>
        <taxon>Nitrospira</taxon>
    </lineage>
</organism>
<dbReference type="Proteomes" id="UP001179121">
    <property type="component" value="Chromosome"/>
</dbReference>
<sequence>MKRCTGTHLRVLLAGVTLAMGPAPLVQASCGAVSCFVVIGSQQQVPQKGLLTVNGIFNYTPSEAPPGEGGSIPFANQGNKQLILANLNVNQIRTLVRTYTLDMNYGLTDRLGLQVTIPYKFVHADAQLGLGTSAPYADRGIGDIRVTMKYNVLPTLRSMVVFGLGVDIPTGDYRQTGSTGQLAESTLQIGRGNVGVVPSLYQSYEIIPHRLNQFALANYRHTYRNPDGYQFGDELNLSLGFNIVPFESTPWLVLTQQVNYRWVQQDSMEAALYAFDPVLSRTILLDGNIIDRKVPTTGSTYLAYSPGILLNLWGYASAYFIAQIPVARDFNGNLEQQLSFVGGITKTFNVPTPF</sequence>
<evidence type="ECO:0000256" key="1">
    <source>
        <dbReference type="SAM" id="SignalP"/>
    </source>
</evidence>
<dbReference type="Pfam" id="PF13557">
    <property type="entry name" value="Phenol_MetA_deg"/>
    <property type="match status" value="1"/>
</dbReference>
<dbReference type="KEGG" id="nti:DNFV4_00930"/>